<keyword evidence="3" id="KW-0812">Transmembrane</keyword>
<feature type="domain" description="Cyclic nucleotide-binding" evidence="10">
    <location>
        <begin position="438"/>
        <end position="515"/>
    </location>
</feature>
<dbReference type="PANTHER" id="PTHR45638:SF11">
    <property type="entry name" value="CYCLIC NUCLEOTIDE-GATED CATION CHANNEL SUBUNIT A"/>
    <property type="match status" value="1"/>
</dbReference>
<dbReference type="SMART" id="SM00100">
    <property type="entry name" value="cNMP"/>
    <property type="match status" value="2"/>
</dbReference>
<protein>
    <recommendedName>
        <fullName evidence="10">Cyclic nucleotide-binding domain-containing protein</fullName>
    </recommendedName>
</protein>
<keyword evidence="5" id="KW-0406">Ion transport</keyword>
<keyword evidence="7" id="KW-1071">Ligand-gated ion channel</keyword>
<comment type="subcellular location">
    <subcellularLocation>
        <location evidence="1">Membrane</location>
        <topology evidence="1">Multi-pass membrane protein</topology>
    </subcellularLocation>
</comment>
<dbReference type="GO" id="GO:0016020">
    <property type="term" value="C:membrane"/>
    <property type="evidence" value="ECO:0007669"/>
    <property type="project" value="UniProtKB-SubCell"/>
</dbReference>
<feature type="compositionally biased region" description="Low complexity" evidence="9">
    <location>
        <begin position="65"/>
        <end position="78"/>
    </location>
</feature>
<accession>A0A7S4PFB4</accession>
<evidence type="ECO:0000256" key="6">
    <source>
        <dbReference type="ARBA" id="ARBA00023136"/>
    </source>
</evidence>
<dbReference type="GO" id="GO:0044877">
    <property type="term" value="F:protein-containing complex binding"/>
    <property type="evidence" value="ECO:0007669"/>
    <property type="project" value="TreeGrafter"/>
</dbReference>
<dbReference type="PROSITE" id="PS00889">
    <property type="entry name" value="CNMP_BINDING_2"/>
    <property type="match status" value="1"/>
</dbReference>
<evidence type="ECO:0000256" key="1">
    <source>
        <dbReference type="ARBA" id="ARBA00004141"/>
    </source>
</evidence>
<keyword evidence="4" id="KW-1133">Transmembrane helix</keyword>
<dbReference type="EMBL" id="HBKN01043764">
    <property type="protein sequence ID" value="CAE2332796.1"/>
    <property type="molecule type" value="Transcribed_RNA"/>
</dbReference>
<evidence type="ECO:0000256" key="7">
    <source>
        <dbReference type="ARBA" id="ARBA00023286"/>
    </source>
</evidence>
<dbReference type="InterPro" id="IPR050866">
    <property type="entry name" value="CNG_cation_channel"/>
</dbReference>
<dbReference type="AlphaFoldDB" id="A0A7S4PFB4"/>
<evidence type="ECO:0000256" key="5">
    <source>
        <dbReference type="ARBA" id="ARBA00023065"/>
    </source>
</evidence>
<dbReference type="Gene3D" id="2.60.120.10">
    <property type="entry name" value="Jelly Rolls"/>
    <property type="match status" value="2"/>
</dbReference>
<dbReference type="Pfam" id="PF00027">
    <property type="entry name" value="cNMP_binding"/>
    <property type="match status" value="2"/>
</dbReference>
<evidence type="ECO:0000256" key="8">
    <source>
        <dbReference type="ARBA" id="ARBA00023303"/>
    </source>
</evidence>
<reference evidence="11" key="1">
    <citation type="submission" date="2021-01" db="EMBL/GenBank/DDBJ databases">
        <authorList>
            <person name="Corre E."/>
            <person name="Pelletier E."/>
            <person name="Niang G."/>
            <person name="Scheremetjew M."/>
            <person name="Finn R."/>
            <person name="Kale V."/>
            <person name="Holt S."/>
            <person name="Cochrane G."/>
            <person name="Meng A."/>
            <person name="Brown T."/>
            <person name="Cohen L."/>
        </authorList>
    </citation>
    <scope>NUCLEOTIDE SEQUENCE</scope>
    <source>
        <strain evidence="11">CCMP 2712</strain>
    </source>
</reference>
<gene>
    <name evidence="11" type="ORF">GTHE00462_LOCUS34284</name>
</gene>
<keyword evidence="6" id="KW-0472">Membrane</keyword>
<evidence type="ECO:0000256" key="4">
    <source>
        <dbReference type="ARBA" id="ARBA00022989"/>
    </source>
</evidence>
<evidence type="ECO:0000256" key="3">
    <source>
        <dbReference type="ARBA" id="ARBA00022692"/>
    </source>
</evidence>
<sequence>MSFRNEQALCRLRSIGEENDFGVEMHLLDDVLTTAVDADTLNRSPDDESETSFHQDDVSSEISKGRYGARASTGSAATGEKHEATHMGFGGWEVKPWSFLRECNAELVTAGSSMTRSFVDRETVGSSEWMRVWMSYLAVKETALRNLHLDVLKLLDSVLQYYGKKNESLFLMDPVKLANLCSHVEEIFFRAGQITHALSGNPNLRALWPLAENGEICGNPPDMEEHEIARPSSLSPNLMFDWKSPAVSIRRSKSEIGTPTHHSMSLEQWTSRAINRLQQVLRCLREQKDILTKVIRQTEEGVPSVGCRQRDRGKEAWLELRERLPFLPDTEVLRKETVYVRESDCKAARELLHSLIGALEVLGNNTLTPLQPKSAIWNAESTTLLIDSSTKTRCRKLMEALHAPQVDGLEKCEVLSAVAGDADILKCVMKKKARLVAFSDGQFVIKQGTVGMALYFGQSGSCKIVVDGREVGTLGNGCMFGECALVLSSLRTADVIADGFFEAWVISRQELAEIMTWCPRLLSMLIEAGKACLSRDSAFLPELRAKYDAEMSSGIASVDVNVGCGGEGEPQVRSRGIEVSKNVLAPLQMLFSKDMLDARPVAPVSSFSRIFSKTSFANSFSWSFPSPDSIRRKFPLEGEGVNEEKLAQDAWEEMKSKLERMELKRGETLYPCGATIDCIYVVEKGKLSLSVDGIQVGLVNEAQIFGEVELLLSGKTLVEVVAGTDVLLLKLKVTDFIAALCRSPCFFHNLVGLGRSRMREWGRKAPSILAP</sequence>
<feature type="domain" description="Cyclic nucleotide-binding" evidence="10">
    <location>
        <begin position="642"/>
        <end position="736"/>
    </location>
</feature>
<dbReference type="PANTHER" id="PTHR45638">
    <property type="entry name" value="CYCLIC NUCLEOTIDE-GATED CATION CHANNEL SUBUNIT A"/>
    <property type="match status" value="1"/>
</dbReference>
<dbReference type="SUPFAM" id="SSF51206">
    <property type="entry name" value="cAMP-binding domain-like"/>
    <property type="match status" value="2"/>
</dbReference>
<evidence type="ECO:0000256" key="9">
    <source>
        <dbReference type="SAM" id="MobiDB-lite"/>
    </source>
</evidence>
<evidence type="ECO:0000259" key="10">
    <source>
        <dbReference type="PROSITE" id="PS50042"/>
    </source>
</evidence>
<feature type="region of interest" description="Disordered" evidence="9">
    <location>
        <begin position="40"/>
        <end position="82"/>
    </location>
</feature>
<dbReference type="PROSITE" id="PS50042">
    <property type="entry name" value="CNMP_BINDING_3"/>
    <property type="match status" value="2"/>
</dbReference>
<dbReference type="InterPro" id="IPR000595">
    <property type="entry name" value="cNMP-bd_dom"/>
</dbReference>
<dbReference type="InterPro" id="IPR014710">
    <property type="entry name" value="RmlC-like_jellyroll"/>
</dbReference>
<keyword evidence="2" id="KW-0813">Transport</keyword>
<dbReference type="CDD" id="cd00038">
    <property type="entry name" value="CAP_ED"/>
    <property type="match status" value="2"/>
</dbReference>
<dbReference type="InterPro" id="IPR018490">
    <property type="entry name" value="cNMP-bd_dom_sf"/>
</dbReference>
<dbReference type="GO" id="GO:0005221">
    <property type="term" value="F:intracellularly cyclic nucleotide-activated monoatomic cation channel activity"/>
    <property type="evidence" value="ECO:0007669"/>
    <property type="project" value="InterPro"/>
</dbReference>
<proteinExistence type="predicted"/>
<evidence type="ECO:0000313" key="11">
    <source>
        <dbReference type="EMBL" id="CAE2332796.1"/>
    </source>
</evidence>
<name>A0A7S4PFB4_GUITH</name>
<evidence type="ECO:0000256" key="2">
    <source>
        <dbReference type="ARBA" id="ARBA00022448"/>
    </source>
</evidence>
<dbReference type="InterPro" id="IPR018488">
    <property type="entry name" value="cNMP-bd_CS"/>
</dbReference>
<organism evidence="11">
    <name type="scientific">Guillardia theta</name>
    <name type="common">Cryptophyte</name>
    <name type="synonym">Cryptomonas phi</name>
    <dbReference type="NCBI Taxonomy" id="55529"/>
    <lineage>
        <taxon>Eukaryota</taxon>
        <taxon>Cryptophyceae</taxon>
        <taxon>Pyrenomonadales</taxon>
        <taxon>Geminigeraceae</taxon>
        <taxon>Guillardia</taxon>
    </lineage>
</organism>
<keyword evidence="8" id="KW-0407">Ion channel</keyword>